<accession>A0AA39WSJ5</accession>
<dbReference type="Proteomes" id="UP001175000">
    <property type="component" value="Unassembled WGS sequence"/>
</dbReference>
<keyword evidence="1" id="KW-0812">Transmembrane</keyword>
<evidence type="ECO:0000313" key="3">
    <source>
        <dbReference type="Proteomes" id="UP001175000"/>
    </source>
</evidence>
<comment type="caution">
    <text evidence="2">The sequence shown here is derived from an EMBL/GenBank/DDBJ whole genome shotgun (WGS) entry which is preliminary data.</text>
</comment>
<organism evidence="2 3">
    <name type="scientific">Immersiella caudata</name>
    <dbReference type="NCBI Taxonomy" id="314043"/>
    <lineage>
        <taxon>Eukaryota</taxon>
        <taxon>Fungi</taxon>
        <taxon>Dikarya</taxon>
        <taxon>Ascomycota</taxon>
        <taxon>Pezizomycotina</taxon>
        <taxon>Sordariomycetes</taxon>
        <taxon>Sordariomycetidae</taxon>
        <taxon>Sordariales</taxon>
        <taxon>Lasiosphaeriaceae</taxon>
        <taxon>Immersiella</taxon>
    </lineage>
</organism>
<reference evidence="2" key="1">
    <citation type="submission" date="2023-06" db="EMBL/GenBank/DDBJ databases">
        <title>Genome-scale phylogeny and comparative genomics of the fungal order Sordariales.</title>
        <authorList>
            <consortium name="Lawrence Berkeley National Laboratory"/>
            <person name="Hensen N."/>
            <person name="Bonometti L."/>
            <person name="Westerberg I."/>
            <person name="Brannstrom I.O."/>
            <person name="Guillou S."/>
            <person name="Cros-Aarteil S."/>
            <person name="Calhoun S."/>
            <person name="Haridas S."/>
            <person name="Kuo A."/>
            <person name="Mondo S."/>
            <person name="Pangilinan J."/>
            <person name="Riley R."/>
            <person name="Labutti K."/>
            <person name="Andreopoulos B."/>
            <person name="Lipzen A."/>
            <person name="Chen C."/>
            <person name="Yanf M."/>
            <person name="Daum C."/>
            <person name="Ng V."/>
            <person name="Clum A."/>
            <person name="Steindorff A."/>
            <person name="Ohm R."/>
            <person name="Martin F."/>
            <person name="Silar P."/>
            <person name="Natvig D."/>
            <person name="Lalanne C."/>
            <person name="Gautier V."/>
            <person name="Ament-Velasquez S.L."/>
            <person name="Kruys A."/>
            <person name="Hutchinson M.I."/>
            <person name="Powell A.J."/>
            <person name="Barry K."/>
            <person name="Miller A.N."/>
            <person name="Grigoriev I.V."/>
            <person name="Debuchy R."/>
            <person name="Gladieux P."/>
            <person name="Thoren M.H."/>
            <person name="Johannesson H."/>
        </authorList>
    </citation>
    <scope>NUCLEOTIDE SEQUENCE</scope>
    <source>
        <strain evidence="2">CBS 606.72</strain>
    </source>
</reference>
<evidence type="ECO:0000313" key="2">
    <source>
        <dbReference type="EMBL" id="KAK0620804.1"/>
    </source>
</evidence>
<keyword evidence="3" id="KW-1185">Reference proteome</keyword>
<dbReference type="AlphaFoldDB" id="A0AA39WSJ5"/>
<name>A0AA39WSJ5_9PEZI</name>
<feature type="transmembrane region" description="Helical" evidence="1">
    <location>
        <begin position="35"/>
        <end position="54"/>
    </location>
</feature>
<sequence>MPALRFPDVQDLAQGLEEASHVILRREIDHTVPETIAVLVTIFVSMGLVMYWGIVKQGSCAWGRGK</sequence>
<protein>
    <submittedName>
        <fullName evidence="2">Uncharacterized protein</fullName>
    </submittedName>
</protein>
<keyword evidence="1" id="KW-1133">Transmembrane helix</keyword>
<proteinExistence type="predicted"/>
<keyword evidence="1" id="KW-0472">Membrane</keyword>
<gene>
    <name evidence="2" type="ORF">B0T14DRAFT_567526</name>
</gene>
<dbReference type="EMBL" id="JAULSU010000004">
    <property type="protein sequence ID" value="KAK0620804.1"/>
    <property type="molecule type" value="Genomic_DNA"/>
</dbReference>
<evidence type="ECO:0000256" key="1">
    <source>
        <dbReference type="SAM" id="Phobius"/>
    </source>
</evidence>